<reference evidence="5" key="1">
    <citation type="submission" date="2023-07" db="EMBL/GenBank/DDBJ databases">
        <title>Novel species in the genus Lipingzhangella isolated from Sambhar Salt Lake.</title>
        <authorList>
            <person name="Jiya N."/>
            <person name="Kajale S."/>
            <person name="Sharma A."/>
        </authorList>
    </citation>
    <scope>NUCLEOTIDE SEQUENCE [LARGE SCALE GENOMIC DNA]</scope>
    <source>
        <strain evidence="5">LS1_29</strain>
    </source>
</reference>
<feature type="transmembrane region" description="Helical" evidence="2">
    <location>
        <begin position="478"/>
        <end position="497"/>
    </location>
</feature>
<evidence type="ECO:0000313" key="5">
    <source>
        <dbReference type="Proteomes" id="UP001250214"/>
    </source>
</evidence>
<feature type="compositionally biased region" description="Low complexity" evidence="1">
    <location>
        <begin position="37"/>
        <end position="48"/>
    </location>
</feature>
<keyword evidence="2" id="KW-0812">Transmembrane</keyword>
<keyword evidence="2" id="KW-0472">Membrane</keyword>
<gene>
    <name evidence="4" type="ORF">RIF23_08070</name>
</gene>
<feature type="domain" description="Predicted membrane protein YciQ-like C-terminal" evidence="3">
    <location>
        <begin position="321"/>
        <end position="547"/>
    </location>
</feature>
<protein>
    <submittedName>
        <fullName evidence="4">DUF2207 domain-containing protein</fullName>
    </submittedName>
</protein>
<sequence>MWWLRRRLRGAGTVVLVVFGLPALLGVTTPLQDSAQPGTEPTSGPPSTLDTVEAGDGIANQMRLVIDRDGVLRVTERISFAGEVPEEFTRTFLVREPYDSELDQLYPIDGVRAEDHAGSRVDVQTDAGREVTRLVMDTSQVSSPTPGAVPTLVLRYEVRGATVHLGDRVELDWLAVGGYSRPVAETQIEVDAPLPPSALSCAAGDPRSTIYCTSSGMGGHEALIAQFTQAELAPGEILRINVNYPGESPAYGPITDRPFSLTSAFRITPLTGGVFAAILLVLVGGLVLLIRARGREERIQRAEMAAGDHAPVVCESSGMRFEPPDGVHPGQIGTLVDEQADVVDITATVVDLAVRGYMEIEELPASGRAGVERLAAVDWRLFRSATPPANDRLLPYEQLVLDALFQDGDTIRVSDLGEGFADRLAEARDELYRDMVHLGWFARRPNKVRNRWTTRGMVLTAAGMVLTVVLAIQTTLAFIGLAVIIAGAAVTVGANYMPAKTARGSTVLAHTLGFRRYLQRARASDIPEEERLSVFSHYLPYAIIFDNVNVWVRILATELRNEDLPWFHGPDTWHRDDVARSISTFVVTLSGVISSTRPFRTFI</sequence>
<keyword evidence="5" id="KW-1185">Reference proteome</keyword>
<feature type="transmembrane region" description="Helical" evidence="2">
    <location>
        <begin position="270"/>
        <end position="290"/>
    </location>
</feature>
<evidence type="ECO:0000313" key="4">
    <source>
        <dbReference type="EMBL" id="MDS1270247.1"/>
    </source>
</evidence>
<comment type="caution">
    <text evidence="4">The sequence shown here is derived from an EMBL/GenBank/DDBJ whole genome shotgun (WGS) entry which is preliminary data.</text>
</comment>
<dbReference type="Proteomes" id="UP001250214">
    <property type="component" value="Unassembled WGS sequence"/>
</dbReference>
<organism evidence="4 5">
    <name type="scientific">Lipingzhangella rawalii</name>
    <dbReference type="NCBI Taxonomy" id="2055835"/>
    <lineage>
        <taxon>Bacteria</taxon>
        <taxon>Bacillati</taxon>
        <taxon>Actinomycetota</taxon>
        <taxon>Actinomycetes</taxon>
        <taxon>Streptosporangiales</taxon>
        <taxon>Nocardiopsidaceae</taxon>
        <taxon>Lipingzhangella</taxon>
    </lineage>
</organism>
<evidence type="ECO:0000256" key="1">
    <source>
        <dbReference type="SAM" id="MobiDB-lite"/>
    </source>
</evidence>
<name>A0ABU2H4L4_9ACTN</name>
<dbReference type="InterPro" id="IPR048389">
    <property type="entry name" value="YciQ-like_C"/>
</dbReference>
<feature type="region of interest" description="Disordered" evidence="1">
    <location>
        <begin position="30"/>
        <end position="53"/>
    </location>
</feature>
<evidence type="ECO:0000256" key="2">
    <source>
        <dbReference type="SAM" id="Phobius"/>
    </source>
</evidence>
<dbReference type="EMBL" id="JAVLVT010000003">
    <property type="protein sequence ID" value="MDS1270247.1"/>
    <property type="molecule type" value="Genomic_DNA"/>
</dbReference>
<keyword evidence="2" id="KW-1133">Transmembrane helix</keyword>
<dbReference type="Pfam" id="PF20990">
    <property type="entry name" value="DUF2207_C"/>
    <property type="match status" value="1"/>
</dbReference>
<proteinExistence type="predicted"/>
<evidence type="ECO:0000259" key="3">
    <source>
        <dbReference type="Pfam" id="PF20990"/>
    </source>
</evidence>
<accession>A0ABU2H4L4</accession>
<feature type="transmembrane region" description="Helical" evidence="2">
    <location>
        <begin position="452"/>
        <end position="472"/>
    </location>
</feature>